<gene>
    <name evidence="6" type="ORF">NOG11_05980</name>
</gene>
<dbReference type="InterPro" id="IPR002502">
    <property type="entry name" value="Amidase_domain"/>
</dbReference>
<dbReference type="InterPro" id="IPR036505">
    <property type="entry name" value="Amidase/PGRP_sf"/>
</dbReference>
<evidence type="ECO:0000256" key="4">
    <source>
        <dbReference type="ARBA" id="ARBA00023316"/>
    </source>
</evidence>
<dbReference type="AlphaFoldDB" id="A0A9X2RIG3"/>
<keyword evidence="4" id="KW-0961">Cell wall biogenesis/degradation</keyword>
<dbReference type="Proteomes" id="UP001142610">
    <property type="component" value="Unassembled WGS sequence"/>
</dbReference>
<dbReference type="Gene3D" id="3.40.80.10">
    <property type="entry name" value="Peptidoglycan recognition protein-like"/>
    <property type="match status" value="1"/>
</dbReference>
<organism evidence="6 7">
    <name type="scientific">Parvularcula maris</name>
    <dbReference type="NCBI Taxonomy" id="2965077"/>
    <lineage>
        <taxon>Bacteria</taxon>
        <taxon>Pseudomonadati</taxon>
        <taxon>Pseudomonadota</taxon>
        <taxon>Alphaproteobacteria</taxon>
        <taxon>Parvularculales</taxon>
        <taxon>Parvularculaceae</taxon>
        <taxon>Parvularcula</taxon>
    </lineage>
</organism>
<name>A0A9X2RIG3_9PROT</name>
<dbReference type="EC" id="3.5.1.28" evidence="2"/>
<dbReference type="InterPro" id="IPR051206">
    <property type="entry name" value="NAMLAA_amidase_2"/>
</dbReference>
<dbReference type="GO" id="GO:0009253">
    <property type="term" value="P:peptidoglycan catabolic process"/>
    <property type="evidence" value="ECO:0007669"/>
    <property type="project" value="InterPro"/>
</dbReference>
<dbReference type="GO" id="GO:0008745">
    <property type="term" value="F:N-acetylmuramoyl-L-alanine amidase activity"/>
    <property type="evidence" value="ECO:0007669"/>
    <property type="project" value="UniProtKB-EC"/>
</dbReference>
<dbReference type="PANTHER" id="PTHR30417:SF1">
    <property type="entry name" value="N-ACETYLMURAMOYL-L-ALANINE AMIDASE AMID"/>
    <property type="match status" value="1"/>
</dbReference>
<evidence type="ECO:0000256" key="1">
    <source>
        <dbReference type="ARBA" id="ARBA00001561"/>
    </source>
</evidence>
<evidence type="ECO:0000259" key="5">
    <source>
        <dbReference type="SMART" id="SM00644"/>
    </source>
</evidence>
<accession>A0A9X2RIG3</accession>
<dbReference type="SUPFAM" id="SSF55846">
    <property type="entry name" value="N-acetylmuramoyl-L-alanine amidase-like"/>
    <property type="match status" value="1"/>
</dbReference>
<dbReference type="GO" id="GO:0009254">
    <property type="term" value="P:peptidoglycan turnover"/>
    <property type="evidence" value="ECO:0007669"/>
    <property type="project" value="TreeGrafter"/>
</dbReference>
<keyword evidence="3" id="KW-0378">Hydrolase</keyword>
<comment type="catalytic activity">
    <reaction evidence="1">
        <text>Hydrolyzes the link between N-acetylmuramoyl residues and L-amino acid residues in certain cell-wall glycopeptides.</text>
        <dbReference type="EC" id="3.5.1.28"/>
    </reaction>
</comment>
<dbReference type="GO" id="GO:0071555">
    <property type="term" value="P:cell wall organization"/>
    <property type="evidence" value="ECO:0007669"/>
    <property type="project" value="UniProtKB-KW"/>
</dbReference>
<feature type="domain" description="N-acetylmuramoyl-L-alanine amidase" evidence="5">
    <location>
        <begin position="8"/>
        <end position="145"/>
    </location>
</feature>
<evidence type="ECO:0000256" key="3">
    <source>
        <dbReference type="ARBA" id="ARBA00022801"/>
    </source>
</evidence>
<dbReference type="GO" id="GO:0019867">
    <property type="term" value="C:outer membrane"/>
    <property type="evidence" value="ECO:0007669"/>
    <property type="project" value="TreeGrafter"/>
</dbReference>
<evidence type="ECO:0000313" key="7">
    <source>
        <dbReference type="Proteomes" id="UP001142610"/>
    </source>
</evidence>
<evidence type="ECO:0000256" key="2">
    <source>
        <dbReference type="ARBA" id="ARBA00011901"/>
    </source>
</evidence>
<dbReference type="PANTHER" id="PTHR30417">
    <property type="entry name" value="N-ACETYLMURAMOYL-L-ALANINE AMIDASE AMID"/>
    <property type="match status" value="1"/>
</dbReference>
<dbReference type="EMBL" id="JANIBC010000003">
    <property type="protein sequence ID" value="MCQ8184936.1"/>
    <property type="molecule type" value="Genomic_DNA"/>
</dbReference>
<dbReference type="InterPro" id="IPR036365">
    <property type="entry name" value="PGBD-like_sf"/>
</dbReference>
<dbReference type="Pfam" id="PF01510">
    <property type="entry name" value="Amidase_2"/>
    <property type="match status" value="1"/>
</dbReference>
<protein>
    <recommendedName>
        <fullName evidence="2">N-acetylmuramoyl-L-alanine amidase</fullName>
        <ecNumber evidence="2">3.5.1.28</ecNumber>
    </recommendedName>
</protein>
<dbReference type="RefSeq" id="WP_256618797.1">
    <property type="nucleotide sequence ID" value="NZ_JANIBC010000003.1"/>
</dbReference>
<comment type="caution">
    <text evidence="6">The sequence shown here is derived from an EMBL/GenBank/DDBJ whole genome shotgun (WGS) entry which is preliminary data.</text>
</comment>
<dbReference type="SMART" id="SM00644">
    <property type="entry name" value="Ami_2"/>
    <property type="match status" value="1"/>
</dbReference>
<dbReference type="SUPFAM" id="SSF47090">
    <property type="entry name" value="PGBD-like"/>
    <property type="match status" value="1"/>
</dbReference>
<sequence>MTEKKVWTSPNHGDRKGHDISMIVLHYTGMKTGDEALERLCDPESSVSAHYLIEEDGRTHRLVPEERRAWHAGVGSWGKSEDINSVSIGIELVNPGHEWGYKPFAEAQIDALVTLLDRLKQAYQVPRSRIVGHSDVAPDRKEDPGEKFPWAVLAAEGLALAPWSGVVPDNVPEAEEAEALLTKIGYGVEQFGVVPCITAFQRHFCPMALGRGLNLETRAAIAEVAGKLGSSVSR</sequence>
<reference evidence="6" key="1">
    <citation type="submission" date="2022-07" db="EMBL/GenBank/DDBJ databases">
        <title>Parvularcula maris sp. nov., an algicidal bacterium isolated from seawater.</title>
        <authorList>
            <person name="Li F."/>
        </authorList>
    </citation>
    <scope>NUCLEOTIDE SEQUENCE</scope>
    <source>
        <strain evidence="6">BGMRC 0090</strain>
    </source>
</reference>
<dbReference type="CDD" id="cd06583">
    <property type="entry name" value="PGRP"/>
    <property type="match status" value="1"/>
</dbReference>
<keyword evidence="7" id="KW-1185">Reference proteome</keyword>
<proteinExistence type="predicted"/>
<evidence type="ECO:0000313" key="6">
    <source>
        <dbReference type="EMBL" id="MCQ8184936.1"/>
    </source>
</evidence>